<protein>
    <submittedName>
        <fullName evidence="1">Uncharacterized protein</fullName>
    </submittedName>
</protein>
<dbReference type="KEGG" id="aer:AERYTH_02995"/>
<dbReference type="AlphaFoldDB" id="A0A0U4C6E3"/>
<reference evidence="1 2" key="1">
    <citation type="journal article" date="1991" name="Int. J. Syst. Bacteriol.">
        <title>Description of the erythromycin-producing bacterium Arthrobacter sp. strain NRRL B-3381 as Aeromicrobium erythreum gen. nov., sp. nov.</title>
        <authorList>
            <person name="Miller E.S."/>
            <person name="Woese C.R."/>
            <person name="Brenner S."/>
        </authorList>
    </citation>
    <scope>NUCLEOTIDE SEQUENCE [LARGE SCALE GENOMIC DNA]</scope>
    <source>
        <strain evidence="1 2">AR18</strain>
    </source>
</reference>
<proteinExistence type="predicted"/>
<sequence>MSSQVLQTVQSLSSENRVSSMKRRVLVLPQDFPDYSWEVEAKGVFWDTAVERGGECFSVVFYDPIRLQQDVGGEVAERSAFAVSRLLVIPSVTEQHMRDALDAAPEEFFH</sequence>
<evidence type="ECO:0000313" key="2">
    <source>
        <dbReference type="Proteomes" id="UP000067689"/>
    </source>
</evidence>
<organism evidence="1 2">
    <name type="scientific">Aeromicrobium erythreum</name>
    <dbReference type="NCBI Taxonomy" id="2041"/>
    <lineage>
        <taxon>Bacteria</taxon>
        <taxon>Bacillati</taxon>
        <taxon>Actinomycetota</taxon>
        <taxon>Actinomycetes</taxon>
        <taxon>Propionibacteriales</taxon>
        <taxon>Nocardioidaceae</taxon>
        <taxon>Aeromicrobium</taxon>
    </lineage>
</organism>
<accession>A0A0U4C6E3</accession>
<dbReference type="EMBL" id="CP011502">
    <property type="protein sequence ID" value="ALX03739.1"/>
    <property type="molecule type" value="Genomic_DNA"/>
</dbReference>
<dbReference type="STRING" id="2041.AERYTH_02995"/>
<dbReference type="PATRIC" id="fig|2041.4.peg.629"/>
<name>A0A0U4C6E3_9ACTN</name>
<evidence type="ECO:0000313" key="1">
    <source>
        <dbReference type="EMBL" id="ALX03739.1"/>
    </source>
</evidence>
<gene>
    <name evidence="1" type="ORF">AERYTH_02995</name>
</gene>
<dbReference type="Proteomes" id="UP000067689">
    <property type="component" value="Chromosome"/>
</dbReference>
<keyword evidence="2" id="KW-1185">Reference proteome</keyword>